<name>B7B7U8_9BACT</name>
<sequence>MCFFVYPDHLSAHLEFIWQYLSRPAINLTIVVIADVLFFRL</sequence>
<gene>
    <name evidence="2" type="ORF">PRABACTJOHN_01098</name>
</gene>
<accession>B7B7U8</accession>
<evidence type="ECO:0000313" key="2">
    <source>
        <dbReference type="EMBL" id="EEC97489.1"/>
    </source>
</evidence>
<keyword evidence="1" id="KW-0472">Membrane</keyword>
<dbReference type="Proteomes" id="UP000005510">
    <property type="component" value="Unassembled WGS sequence"/>
</dbReference>
<reference evidence="2 3" key="2">
    <citation type="submission" date="2008-10" db="EMBL/GenBank/DDBJ databases">
        <authorList>
            <person name="Fulton L."/>
            <person name="Clifton S."/>
            <person name="Fulton B."/>
            <person name="Xu J."/>
            <person name="Minx P."/>
            <person name="Pepin K.H."/>
            <person name="Johnson M."/>
            <person name="Bhonagiri V."/>
            <person name="Nash W.E."/>
            <person name="Mardis E.R."/>
            <person name="Wilson R.K."/>
        </authorList>
    </citation>
    <scope>NUCLEOTIDE SEQUENCE [LARGE SCALE GENOMIC DNA]</scope>
    <source>
        <strain evidence="2 3">DSM 18315</strain>
    </source>
</reference>
<dbReference type="HOGENOM" id="CLU_3273975_0_0_10"/>
<reference evidence="2 3" key="1">
    <citation type="submission" date="2008-10" db="EMBL/GenBank/DDBJ databases">
        <title>Draft genome sequence of Parabacteroides johnsonii (DSM 18315).</title>
        <authorList>
            <person name="Sudarsanam P."/>
            <person name="Ley R."/>
            <person name="Guruge J."/>
            <person name="Turnbaugh P.J."/>
            <person name="Mahowald M."/>
            <person name="Liep D."/>
            <person name="Gordon J."/>
        </authorList>
    </citation>
    <scope>NUCLEOTIDE SEQUENCE [LARGE SCALE GENOMIC DNA]</scope>
    <source>
        <strain evidence="2 3">DSM 18315</strain>
    </source>
</reference>
<dbReference type="STRING" id="537006.PRABACTJOHN_01098"/>
<evidence type="ECO:0000313" key="3">
    <source>
        <dbReference type="Proteomes" id="UP000005510"/>
    </source>
</evidence>
<organism evidence="2 3">
    <name type="scientific">Parabacteroides johnsonii DSM 18315</name>
    <dbReference type="NCBI Taxonomy" id="537006"/>
    <lineage>
        <taxon>Bacteria</taxon>
        <taxon>Pseudomonadati</taxon>
        <taxon>Bacteroidota</taxon>
        <taxon>Bacteroidia</taxon>
        <taxon>Bacteroidales</taxon>
        <taxon>Tannerellaceae</taxon>
        <taxon>Parabacteroides</taxon>
    </lineage>
</organism>
<dbReference type="EMBL" id="ABYH01000084">
    <property type="protein sequence ID" value="EEC97489.1"/>
    <property type="molecule type" value="Genomic_DNA"/>
</dbReference>
<comment type="caution">
    <text evidence="2">The sequence shown here is derived from an EMBL/GenBank/DDBJ whole genome shotgun (WGS) entry which is preliminary data.</text>
</comment>
<evidence type="ECO:0000256" key="1">
    <source>
        <dbReference type="SAM" id="Phobius"/>
    </source>
</evidence>
<feature type="transmembrane region" description="Helical" evidence="1">
    <location>
        <begin position="20"/>
        <end position="39"/>
    </location>
</feature>
<proteinExistence type="predicted"/>
<keyword evidence="1" id="KW-1133">Transmembrane helix</keyword>
<protein>
    <submittedName>
        <fullName evidence="2">Uncharacterized protein</fullName>
    </submittedName>
</protein>
<keyword evidence="1" id="KW-0812">Transmembrane</keyword>
<dbReference type="AlphaFoldDB" id="B7B7U8"/>